<dbReference type="GO" id="GO:0008270">
    <property type="term" value="F:zinc ion binding"/>
    <property type="evidence" value="ECO:0007669"/>
    <property type="project" value="UniProtKB-KW"/>
</dbReference>
<feature type="compositionally biased region" description="Basic and acidic residues" evidence="14">
    <location>
        <begin position="865"/>
        <end position="877"/>
    </location>
</feature>
<accession>A0AAQ3MTB3</accession>
<evidence type="ECO:0000256" key="13">
    <source>
        <dbReference type="RuleBase" id="RU000682"/>
    </source>
</evidence>
<dbReference type="AlphaFoldDB" id="A0AAQ3MTB3"/>
<gene>
    <name evidence="17" type="ORF">V8G54_029390</name>
</gene>
<feature type="domain" description="PHD-type" evidence="15">
    <location>
        <begin position="425"/>
        <end position="482"/>
    </location>
</feature>
<dbReference type="CDD" id="cd15504">
    <property type="entry name" value="PHD_PRHA_like"/>
    <property type="match status" value="1"/>
</dbReference>
<dbReference type="Proteomes" id="UP001374535">
    <property type="component" value="Chromosome 9"/>
</dbReference>
<evidence type="ECO:0000256" key="11">
    <source>
        <dbReference type="PROSITE-ProRule" id="PRU00108"/>
    </source>
</evidence>
<evidence type="ECO:0000256" key="9">
    <source>
        <dbReference type="ARBA" id="ARBA00023163"/>
    </source>
</evidence>
<dbReference type="SMART" id="SM00249">
    <property type="entry name" value="PHD"/>
    <property type="match status" value="1"/>
</dbReference>
<evidence type="ECO:0000313" key="17">
    <source>
        <dbReference type="EMBL" id="WVY97239.1"/>
    </source>
</evidence>
<sequence length="926" mass="102550">EIEKRELSRNSTLSFSLSLSLSLSPSPSSLCSQSPFQIEPFFFLHPFPFAVVTALSSSPPRLLDSHLDYSGGCCGVRFFLRPMTSPFGELTSNNSAAGRMSTEQSELSEKTQLGTEQLLKEQRESGTVLTSSVIDEISNQVSANATENSVILLPAPPQHDSEKNCQNVEGSHLQQSTDKEVSLQLSNNKPENPSQPLSENEPVESVSASAGDGQKQSSPAQANTSHVNKLLDPPSEDVVTNFSEKVSNSPANSKFRRKGKKNSKLLKKTYMLRSIGSSDRALRSKTKENPKTPEPSSNLVDFNNSNNNNNNNSNAGGKRKTSRKKRKSGEVGITDQFSRIKSHLRYLLNRISYEKSLIDAYSGEGWKGYSMEKLKPEKELQRAKSEILRRKLNIRNLFRDLDSLCAEGKLPESLFDSEGEIDSEDIFCAKCHSKELSSNNDIILCDGVCDRGFHQLCLFPPLLTEDIPPDDEGWLCPGCDCKDDCMDLINDSFGTSLSISDTWESVFPEAAAAAGNNMDNNLGLPSDDSDDDDYNPNGPEDLKIEGDESSSEESDYASASENLEGSHGDQYLGLPSEDSDDGDYDPDAPDVDNKVNEESSSSDFTSDSEDLAAAIVDNASPGQDEEIRSASLNDVKHLRSYGKKKGKAGKKLSMADELSSLLEPDSGREGSILVSGKRNLERLDYKKLYDETYHSDTSEDEDWTTTVTPSRKKKGNATPVSPNGNASNNSMHTPKRNGHQNKFENTKNSPAREQTSRSPGGNRLGEAVVQDCLLLYFQRLHISFKENQYPDRATKESLAQELGLTYQQVISFSFTLYSEHNLSFACDFLNFPFLFHFQVGKWFDNTRWSFRHSSQTNSGRNTFRKAADSRAENKGGECELVSPEVSGEKAKAPSSGKRKHLSEHQLSEDNAHQTQRGKKMKTRRRK</sequence>
<dbReference type="GO" id="GO:0003682">
    <property type="term" value="F:chromatin binding"/>
    <property type="evidence" value="ECO:0007669"/>
    <property type="project" value="TreeGrafter"/>
</dbReference>
<feature type="compositionally biased region" description="Polar residues" evidence="14">
    <location>
        <begin position="183"/>
        <end position="198"/>
    </location>
</feature>
<feature type="non-terminal residue" evidence="17">
    <location>
        <position position="1"/>
    </location>
</feature>
<feature type="compositionally biased region" description="Polar residues" evidence="14">
    <location>
        <begin position="852"/>
        <end position="861"/>
    </location>
</feature>
<feature type="compositionally biased region" description="Polar residues" evidence="14">
    <location>
        <begin position="238"/>
        <end position="252"/>
    </location>
</feature>
<feature type="region of interest" description="Disordered" evidence="14">
    <location>
        <begin position="852"/>
        <end position="926"/>
    </location>
</feature>
<evidence type="ECO:0000256" key="1">
    <source>
        <dbReference type="ARBA" id="ARBA00004123"/>
    </source>
</evidence>
<evidence type="ECO:0000256" key="4">
    <source>
        <dbReference type="ARBA" id="ARBA00022771"/>
    </source>
</evidence>
<feature type="compositionally biased region" description="Polar residues" evidence="14">
    <location>
        <begin position="164"/>
        <end position="176"/>
    </location>
</feature>
<reference evidence="17 18" key="1">
    <citation type="journal article" date="2023" name="Life. Sci Alliance">
        <title>Evolutionary insights into 3D genome organization and epigenetic landscape of Vigna mungo.</title>
        <authorList>
            <person name="Junaid A."/>
            <person name="Singh B."/>
            <person name="Bhatia S."/>
        </authorList>
    </citation>
    <scope>NUCLEOTIDE SEQUENCE [LARGE SCALE GENOMIC DNA]</scope>
    <source>
        <strain evidence="17">Urdbean</strain>
    </source>
</reference>
<name>A0AAQ3MTB3_VIGMU</name>
<evidence type="ECO:0000256" key="6">
    <source>
        <dbReference type="ARBA" id="ARBA00023015"/>
    </source>
</evidence>
<dbReference type="Gene3D" id="3.30.40.10">
    <property type="entry name" value="Zinc/RING finger domain, C3HC4 (zinc finger)"/>
    <property type="match status" value="1"/>
</dbReference>
<dbReference type="Pfam" id="PF00628">
    <property type="entry name" value="PHD"/>
    <property type="match status" value="1"/>
</dbReference>
<dbReference type="InterPro" id="IPR013083">
    <property type="entry name" value="Znf_RING/FYVE/PHD"/>
</dbReference>
<dbReference type="SUPFAM" id="SSF57903">
    <property type="entry name" value="FYVE/PHD zinc finger"/>
    <property type="match status" value="1"/>
</dbReference>
<feature type="compositionally biased region" description="Low complexity" evidence="14">
    <location>
        <begin position="517"/>
        <end position="526"/>
    </location>
</feature>
<evidence type="ECO:0000256" key="3">
    <source>
        <dbReference type="ARBA" id="ARBA00022723"/>
    </source>
</evidence>
<dbReference type="InterPro" id="IPR019787">
    <property type="entry name" value="Znf_PHD-finger"/>
</dbReference>
<dbReference type="GO" id="GO:0010557">
    <property type="term" value="P:positive regulation of macromolecule biosynthetic process"/>
    <property type="evidence" value="ECO:0007669"/>
    <property type="project" value="UniProtKB-ARBA"/>
</dbReference>
<keyword evidence="6" id="KW-0805">Transcription regulation</keyword>
<comment type="similarity">
    <text evidence="2">Belongs to the PHD-associated homeobox family.</text>
</comment>
<feature type="compositionally biased region" description="Low complexity" evidence="14">
    <location>
        <begin position="303"/>
        <end position="316"/>
    </location>
</feature>
<dbReference type="InterPro" id="IPR001965">
    <property type="entry name" value="Znf_PHD"/>
</dbReference>
<keyword evidence="8 11" id="KW-0371">Homeobox</keyword>
<feature type="domain" description="Homeobox" evidence="16">
    <location>
        <begin position="780"/>
        <end position="853"/>
    </location>
</feature>
<keyword evidence="3" id="KW-0479">Metal-binding</keyword>
<feature type="compositionally biased region" description="Basic and acidic residues" evidence="14">
    <location>
        <begin position="280"/>
        <end position="291"/>
    </location>
</feature>
<dbReference type="GO" id="GO:0006355">
    <property type="term" value="P:regulation of DNA-templated transcription"/>
    <property type="evidence" value="ECO:0007669"/>
    <property type="project" value="UniProtKB-ARBA"/>
</dbReference>
<evidence type="ECO:0000313" key="18">
    <source>
        <dbReference type="Proteomes" id="UP001374535"/>
    </source>
</evidence>
<evidence type="ECO:0000256" key="8">
    <source>
        <dbReference type="ARBA" id="ARBA00023155"/>
    </source>
</evidence>
<dbReference type="PROSITE" id="PS50071">
    <property type="entry name" value="HOMEOBOX_2"/>
    <property type="match status" value="1"/>
</dbReference>
<dbReference type="CDD" id="cd00086">
    <property type="entry name" value="homeodomain"/>
    <property type="match status" value="1"/>
</dbReference>
<feature type="compositionally biased region" description="Acidic residues" evidence="14">
    <location>
        <begin position="577"/>
        <end position="590"/>
    </location>
</feature>
<keyword evidence="5" id="KW-0862">Zinc</keyword>
<evidence type="ECO:0000256" key="2">
    <source>
        <dbReference type="ARBA" id="ARBA00007427"/>
    </source>
</evidence>
<dbReference type="GO" id="GO:0005634">
    <property type="term" value="C:nucleus"/>
    <property type="evidence" value="ECO:0007669"/>
    <property type="project" value="UniProtKB-SubCell"/>
</dbReference>
<organism evidence="17 18">
    <name type="scientific">Vigna mungo</name>
    <name type="common">Black gram</name>
    <name type="synonym">Phaseolus mungo</name>
    <dbReference type="NCBI Taxonomy" id="3915"/>
    <lineage>
        <taxon>Eukaryota</taxon>
        <taxon>Viridiplantae</taxon>
        <taxon>Streptophyta</taxon>
        <taxon>Embryophyta</taxon>
        <taxon>Tracheophyta</taxon>
        <taxon>Spermatophyta</taxon>
        <taxon>Magnoliopsida</taxon>
        <taxon>eudicotyledons</taxon>
        <taxon>Gunneridae</taxon>
        <taxon>Pentapetalae</taxon>
        <taxon>rosids</taxon>
        <taxon>fabids</taxon>
        <taxon>Fabales</taxon>
        <taxon>Fabaceae</taxon>
        <taxon>Papilionoideae</taxon>
        <taxon>50 kb inversion clade</taxon>
        <taxon>NPAAA clade</taxon>
        <taxon>indigoferoid/millettioid clade</taxon>
        <taxon>Phaseoleae</taxon>
        <taxon>Vigna</taxon>
    </lineage>
</organism>
<dbReference type="Gene3D" id="1.10.10.60">
    <property type="entry name" value="Homeodomain-like"/>
    <property type="match status" value="1"/>
</dbReference>
<dbReference type="InterPro" id="IPR009057">
    <property type="entry name" value="Homeodomain-like_sf"/>
</dbReference>
<feature type="compositionally biased region" description="Basic residues" evidence="14">
    <location>
        <begin position="317"/>
        <end position="327"/>
    </location>
</feature>
<feature type="DNA-binding region" description="Homeobox" evidence="11">
    <location>
        <begin position="782"/>
        <end position="854"/>
    </location>
</feature>
<evidence type="ECO:0000259" key="16">
    <source>
        <dbReference type="PROSITE" id="PS50071"/>
    </source>
</evidence>
<dbReference type="InterPro" id="IPR019786">
    <property type="entry name" value="Zinc_finger_PHD-type_CS"/>
</dbReference>
<dbReference type="Pfam" id="PF00046">
    <property type="entry name" value="Homeodomain"/>
    <property type="match status" value="1"/>
</dbReference>
<keyword evidence="4 12" id="KW-0863">Zinc-finger</keyword>
<feature type="region of interest" description="Disordered" evidence="14">
    <location>
        <begin position="154"/>
        <end position="331"/>
    </location>
</feature>
<keyword evidence="10 11" id="KW-0539">Nucleus</keyword>
<feature type="compositionally biased region" description="Basic residues" evidence="14">
    <location>
        <begin position="254"/>
        <end position="267"/>
    </location>
</feature>
<dbReference type="SMART" id="SM00389">
    <property type="entry name" value="HOX"/>
    <property type="match status" value="1"/>
</dbReference>
<dbReference type="PROSITE" id="PS01359">
    <property type="entry name" value="ZF_PHD_1"/>
    <property type="match status" value="1"/>
</dbReference>
<keyword evidence="7 11" id="KW-0238">DNA-binding</keyword>
<evidence type="ECO:0000256" key="10">
    <source>
        <dbReference type="ARBA" id="ARBA00023242"/>
    </source>
</evidence>
<feature type="compositionally biased region" description="Basic residues" evidence="14">
    <location>
        <begin position="915"/>
        <end position="926"/>
    </location>
</feature>
<dbReference type="InterPro" id="IPR011011">
    <property type="entry name" value="Znf_FYVE_PHD"/>
</dbReference>
<dbReference type="PROSITE" id="PS50016">
    <property type="entry name" value="ZF_PHD_2"/>
    <property type="match status" value="1"/>
</dbReference>
<evidence type="ECO:0000259" key="15">
    <source>
        <dbReference type="PROSITE" id="PS50016"/>
    </source>
</evidence>
<keyword evidence="9" id="KW-0804">Transcription</keyword>
<feature type="compositionally biased region" description="Polar residues" evidence="14">
    <location>
        <begin position="718"/>
        <end position="732"/>
    </location>
</feature>
<evidence type="ECO:0000256" key="7">
    <source>
        <dbReference type="ARBA" id="ARBA00023125"/>
    </source>
</evidence>
<dbReference type="PANTHER" id="PTHR12628:SF13">
    <property type="entry name" value="HOMEOBOX PROTEIN HAT3.1"/>
    <property type="match status" value="1"/>
</dbReference>
<evidence type="ECO:0000256" key="14">
    <source>
        <dbReference type="SAM" id="MobiDB-lite"/>
    </source>
</evidence>
<feature type="region of interest" description="Disordered" evidence="14">
    <location>
        <begin position="517"/>
        <end position="609"/>
    </location>
</feature>
<proteinExistence type="inferred from homology"/>
<feature type="region of interest" description="Disordered" evidence="14">
    <location>
        <begin position="694"/>
        <end position="763"/>
    </location>
</feature>
<evidence type="ECO:0000256" key="5">
    <source>
        <dbReference type="ARBA" id="ARBA00022833"/>
    </source>
</evidence>
<feature type="compositionally biased region" description="Polar residues" evidence="14">
    <location>
        <begin position="214"/>
        <end position="227"/>
    </location>
</feature>
<keyword evidence="18" id="KW-1185">Reference proteome</keyword>
<feature type="compositionally biased region" description="Polar residues" evidence="14">
    <location>
        <begin position="746"/>
        <end position="759"/>
    </location>
</feature>
<dbReference type="InterPro" id="IPR001356">
    <property type="entry name" value="HD"/>
</dbReference>
<evidence type="ECO:0000256" key="12">
    <source>
        <dbReference type="PROSITE-ProRule" id="PRU00146"/>
    </source>
</evidence>
<comment type="subcellular location">
    <subcellularLocation>
        <location evidence="1 11 13">Nucleus</location>
    </subcellularLocation>
</comment>
<dbReference type="FunFam" id="3.30.40.10:FF:000270">
    <property type="entry name" value="pathogenesis-related homeodomain protein-like"/>
    <property type="match status" value="1"/>
</dbReference>
<protein>
    <recommendedName>
        <fullName evidence="19">Homeobox protein HAT3.1</fullName>
    </recommendedName>
</protein>
<dbReference type="SUPFAM" id="SSF46689">
    <property type="entry name" value="Homeodomain-like"/>
    <property type="match status" value="1"/>
</dbReference>
<dbReference type="EMBL" id="CP144692">
    <property type="protein sequence ID" value="WVY97239.1"/>
    <property type="molecule type" value="Genomic_DNA"/>
</dbReference>
<dbReference type="GO" id="GO:0045814">
    <property type="term" value="P:negative regulation of gene expression, epigenetic"/>
    <property type="evidence" value="ECO:0007669"/>
    <property type="project" value="TreeGrafter"/>
</dbReference>
<feature type="compositionally biased region" description="Basic and acidic residues" evidence="14">
    <location>
        <begin position="902"/>
        <end position="911"/>
    </location>
</feature>
<evidence type="ECO:0008006" key="19">
    <source>
        <dbReference type="Google" id="ProtNLM"/>
    </source>
</evidence>
<dbReference type="GO" id="GO:0043565">
    <property type="term" value="F:sequence-specific DNA binding"/>
    <property type="evidence" value="ECO:0007669"/>
    <property type="project" value="UniProtKB-ARBA"/>
</dbReference>
<dbReference type="InterPro" id="IPR045876">
    <property type="entry name" value="PRHA-like_PHD-finger"/>
</dbReference>
<dbReference type="PANTHER" id="PTHR12628">
    <property type="entry name" value="POLYCOMB-LIKE TRANSCRIPTION FACTOR"/>
    <property type="match status" value="1"/>
</dbReference>